<comment type="cofactor">
    <cofactor evidence="1">
        <name>FAD</name>
        <dbReference type="ChEBI" id="CHEBI:57692"/>
    </cofactor>
</comment>
<dbReference type="Proteomes" id="UP000094197">
    <property type="component" value="Chromosome 2"/>
</dbReference>
<evidence type="ECO:0000256" key="1">
    <source>
        <dbReference type="ARBA" id="ARBA00001974"/>
    </source>
</evidence>
<dbReference type="InterPro" id="IPR027477">
    <property type="entry name" value="Succ_DH/fumarate_Rdtase_cat_sf"/>
</dbReference>
<feature type="domain" description="FAD-dependent oxidoreductase 2 FAD-binding" evidence="4">
    <location>
        <begin position="14"/>
        <end position="525"/>
    </location>
</feature>
<sequence>MENLATKHRSVSTDVLVIGGGLAGIVTALDLLDANRNVVLIDRDVPKHFGGLAKLSFGGIFMVNSPVQRRLGIKDNVSLAFGDWCATAGYSETDLLPKQWAEKYVHQSIEDIYRYLGKHSVRFFPVVHWVERGLFRPGNSVPRFHMVWGTGHALIESLVNDLLNHKNRRNLTLFFSNRVTNLLTSQGRVAGCIARENETGQELVVHAEHTVVASGGIAGDLNLIRKNWPEQMGTPPEVMLNGSHPFAIGDLHTQVEGLSGKITHLDKMWNYAAGVHHPHPSMEGHGLSLVPPKSALWLNSKGERIGPIPLITGFDTKFLVEEVCKQDKKYSWQILNWKIAVKELAVSGAEYNDEIRNKKFFQFLKTILFGNSKLVKTMIRECSDFVVADSIPDLAAQMNRLTKDHSVNPSILEESVRSYDSMLSRGIKYHDDDQLRRIAQLRSYSGDRVRTCKYQKIVDKNAVPLIAIREFILTRKSLGGIQTDLDSRVLNVNGEPIEGLFAVGEAAGFGGGGIHGKGALEGTFLGSCIITARSAARKIIGIGC</sequence>
<evidence type="ECO:0000256" key="2">
    <source>
        <dbReference type="ARBA" id="ARBA00022630"/>
    </source>
</evidence>
<keyword evidence="3" id="KW-0560">Oxidoreductase</keyword>
<dbReference type="Gene3D" id="3.50.50.60">
    <property type="entry name" value="FAD/NAD(P)-binding domain"/>
    <property type="match status" value="1"/>
</dbReference>
<proteinExistence type="predicted"/>
<dbReference type="AlphaFoldDB" id="A0A1D7V360"/>
<dbReference type="KEGG" id="laj:A0128_19805"/>
<evidence type="ECO:0000313" key="5">
    <source>
        <dbReference type="EMBL" id="AOP36274.1"/>
    </source>
</evidence>
<reference evidence="5 6" key="1">
    <citation type="submission" date="2016-04" db="EMBL/GenBank/DDBJ databases">
        <title>Complete genome seqeunce of Leptospira alstonii serovar Room22.</title>
        <authorList>
            <person name="Nally J.E."/>
            <person name="Bayles D.O."/>
            <person name="Hurley D."/>
            <person name="Fanning S."/>
            <person name="McMahon B.J."/>
            <person name="Arent Z."/>
        </authorList>
    </citation>
    <scope>NUCLEOTIDE SEQUENCE [LARGE SCALE GENOMIC DNA]</scope>
    <source>
        <strain evidence="5 6">GWTS #1</strain>
    </source>
</reference>
<name>A0A1D7V360_9LEPT</name>
<dbReference type="OrthoDB" id="9813348at2"/>
<protein>
    <submittedName>
        <fullName evidence="5">Fumarate reductase</fullName>
    </submittedName>
</protein>
<dbReference type="InterPro" id="IPR036188">
    <property type="entry name" value="FAD/NAD-bd_sf"/>
</dbReference>
<accession>A0A1D7V360</accession>
<organism evidence="5 6">
    <name type="scientific">Leptospira tipperaryensis</name>
    <dbReference type="NCBI Taxonomy" id="2564040"/>
    <lineage>
        <taxon>Bacteria</taxon>
        <taxon>Pseudomonadati</taxon>
        <taxon>Spirochaetota</taxon>
        <taxon>Spirochaetia</taxon>
        <taxon>Leptospirales</taxon>
        <taxon>Leptospiraceae</taxon>
        <taxon>Leptospira</taxon>
    </lineage>
</organism>
<gene>
    <name evidence="5" type="ORF">A0128_19805</name>
</gene>
<dbReference type="GO" id="GO:0016627">
    <property type="term" value="F:oxidoreductase activity, acting on the CH-CH group of donors"/>
    <property type="evidence" value="ECO:0007669"/>
    <property type="project" value="InterPro"/>
</dbReference>
<dbReference type="EMBL" id="CP015218">
    <property type="protein sequence ID" value="AOP36274.1"/>
    <property type="molecule type" value="Genomic_DNA"/>
</dbReference>
<dbReference type="RefSeq" id="WP_069609496.1">
    <property type="nucleotide sequence ID" value="NZ_CP015218.1"/>
</dbReference>
<evidence type="ECO:0000256" key="3">
    <source>
        <dbReference type="ARBA" id="ARBA00023002"/>
    </source>
</evidence>
<dbReference type="PANTHER" id="PTHR43260">
    <property type="entry name" value="3-KETOSTEROID-DELTA-1-DEHYDROGENASE"/>
    <property type="match status" value="1"/>
</dbReference>
<dbReference type="InterPro" id="IPR003953">
    <property type="entry name" value="FAD-dep_OxRdtase_2_FAD-bd"/>
</dbReference>
<evidence type="ECO:0000259" key="4">
    <source>
        <dbReference type="Pfam" id="PF00890"/>
    </source>
</evidence>
<dbReference type="Gene3D" id="3.90.700.10">
    <property type="entry name" value="Succinate dehydrogenase/fumarate reductase flavoprotein, catalytic domain"/>
    <property type="match status" value="1"/>
</dbReference>
<dbReference type="InterPro" id="IPR014614">
    <property type="entry name" value="KsdD_DH"/>
</dbReference>
<dbReference type="SUPFAM" id="SSF51905">
    <property type="entry name" value="FAD/NAD(P)-binding domain"/>
    <property type="match status" value="1"/>
</dbReference>
<dbReference type="PIRSF" id="PIRSF036654">
    <property type="entry name" value="UCP036654"/>
    <property type="match status" value="1"/>
</dbReference>
<keyword evidence="6" id="KW-1185">Reference proteome</keyword>
<evidence type="ECO:0000313" key="6">
    <source>
        <dbReference type="Proteomes" id="UP000094197"/>
    </source>
</evidence>
<dbReference type="NCBIfam" id="NF009472">
    <property type="entry name" value="PRK12834.1"/>
    <property type="match status" value="1"/>
</dbReference>
<dbReference type="Pfam" id="PF00890">
    <property type="entry name" value="FAD_binding_2"/>
    <property type="match status" value="1"/>
</dbReference>
<dbReference type="PANTHER" id="PTHR43260:SF1">
    <property type="entry name" value="KSDD-LIKE STEROID DEHYDROGENASE RV0785"/>
    <property type="match status" value="1"/>
</dbReference>
<keyword evidence="2" id="KW-0285">Flavoprotein</keyword>